<dbReference type="EMBL" id="KQ971311">
    <property type="protein sequence ID" value="EEZ98910.1"/>
    <property type="molecule type" value="Genomic_DNA"/>
</dbReference>
<evidence type="ECO:0000313" key="2">
    <source>
        <dbReference type="Proteomes" id="UP000007266"/>
    </source>
</evidence>
<accession>D6WBJ4</accession>
<proteinExistence type="predicted"/>
<protein>
    <submittedName>
        <fullName evidence="1">Uncharacterized protein</fullName>
    </submittedName>
</protein>
<evidence type="ECO:0000313" key="1">
    <source>
        <dbReference type="EMBL" id="EEZ98910.1"/>
    </source>
</evidence>
<sequence>MTNELQRGKGSEVTHNWVGMARALGLAAAHRPLVEEPNFTLKQTRNLPCETR</sequence>
<organism evidence="1 2">
    <name type="scientific">Tribolium castaneum</name>
    <name type="common">Red flour beetle</name>
    <dbReference type="NCBI Taxonomy" id="7070"/>
    <lineage>
        <taxon>Eukaryota</taxon>
        <taxon>Metazoa</taxon>
        <taxon>Ecdysozoa</taxon>
        <taxon>Arthropoda</taxon>
        <taxon>Hexapoda</taxon>
        <taxon>Insecta</taxon>
        <taxon>Pterygota</taxon>
        <taxon>Neoptera</taxon>
        <taxon>Endopterygota</taxon>
        <taxon>Coleoptera</taxon>
        <taxon>Polyphaga</taxon>
        <taxon>Cucujiformia</taxon>
        <taxon>Tenebrionidae</taxon>
        <taxon>Tenebrionidae incertae sedis</taxon>
        <taxon>Tribolium</taxon>
    </lineage>
</organism>
<reference evidence="1 2" key="1">
    <citation type="journal article" date="2008" name="Nature">
        <title>The genome of the model beetle and pest Tribolium castaneum.</title>
        <authorList>
            <consortium name="Tribolium Genome Sequencing Consortium"/>
            <person name="Richards S."/>
            <person name="Gibbs R.A."/>
            <person name="Weinstock G.M."/>
            <person name="Brown S.J."/>
            <person name="Denell R."/>
            <person name="Beeman R.W."/>
            <person name="Gibbs R."/>
            <person name="Beeman R.W."/>
            <person name="Brown S.J."/>
            <person name="Bucher G."/>
            <person name="Friedrich M."/>
            <person name="Grimmelikhuijzen C.J."/>
            <person name="Klingler M."/>
            <person name="Lorenzen M."/>
            <person name="Richards S."/>
            <person name="Roth S."/>
            <person name="Schroder R."/>
            <person name="Tautz D."/>
            <person name="Zdobnov E.M."/>
            <person name="Muzny D."/>
            <person name="Gibbs R.A."/>
            <person name="Weinstock G.M."/>
            <person name="Attaway T."/>
            <person name="Bell S."/>
            <person name="Buhay C.J."/>
            <person name="Chandrabose M.N."/>
            <person name="Chavez D."/>
            <person name="Clerk-Blankenburg K.P."/>
            <person name="Cree A."/>
            <person name="Dao M."/>
            <person name="Davis C."/>
            <person name="Chacko J."/>
            <person name="Dinh H."/>
            <person name="Dugan-Rocha S."/>
            <person name="Fowler G."/>
            <person name="Garner T.T."/>
            <person name="Garnes J."/>
            <person name="Gnirke A."/>
            <person name="Hawes A."/>
            <person name="Hernandez J."/>
            <person name="Hines S."/>
            <person name="Holder M."/>
            <person name="Hume J."/>
            <person name="Jhangiani S.N."/>
            <person name="Joshi V."/>
            <person name="Khan Z.M."/>
            <person name="Jackson L."/>
            <person name="Kovar C."/>
            <person name="Kowis A."/>
            <person name="Lee S."/>
            <person name="Lewis L.R."/>
            <person name="Margolis J."/>
            <person name="Morgan M."/>
            <person name="Nazareth L.V."/>
            <person name="Nguyen N."/>
            <person name="Okwuonu G."/>
            <person name="Parker D."/>
            <person name="Richards S."/>
            <person name="Ruiz S.J."/>
            <person name="Santibanez J."/>
            <person name="Savard J."/>
            <person name="Scherer S.E."/>
            <person name="Schneider B."/>
            <person name="Sodergren E."/>
            <person name="Tautz D."/>
            <person name="Vattahil S."/>
            <person name="Villasana D."/>
            <person name="White C.S."/>
            <person name="Wright R."/>
            <person name="Park Y."/>
            <person name="Beeman R.W."/>
            <person name="Lord J."/>
            <person name="Oppert B."/>
            <person name="Lorenzen M."/>
            <person name="Brown S."/>
            <person name="Wang L."/>
            <person name="Savard J."/>
            <person name="Tautz D."/>
            <person name="Richards S."/>
            <person name="Weinstock G."/>
            <person name="Gibbs R.A."/>
            <person name="Liu Y."/>
            <person name="Worley K."/>
            <person name="Weinstock G."/>
            <person name="Elsik C.G."/>
            <person name="Reese J.T."/>
            <person name="Elhaik E."/>
            <person name="Landan G."/>
            <person name="Graur D."/>
            <person name="Arensburger P."/>
            <person name="Atkinson P."/>
            <person name="Beeman R.W."/>
            <person name="Beidler J."/>
            <person name="Brown S.J."/>
            <person name="Demuth J.P."/>
            <person name="Drury D.W."/>
            <person name="Du Y.Z."/>
            <person name="Fujiwara H."/>
            <person name="Lorenzen M."/>
            <person name="Maselli V."/>
            <person name="Osanai M."/>
            <person name="Park Y."/>
            <person name="Robertson H.M."/>
            <person name="Tu Z."/>
            <person name="Wang J.J."/>
            <person name="Wang S."/>
            <person name="Richards S."/>
            <person name="Song H."/>
            <person name="Zhang L."/>
            <person name="Sodergren E."/>
            <person name="Werner D."/>
            <person name="Stanke M."/>
            <person name="Morgenstern B."/>
            <person name="Solovyev V."/>
            <person name="Kosarev P."/>
            <person name="Brown G."/>
            <person name="Chen H.C."/>
            <person name="Ermolaeva O."/>
            <person name="Hlavina W."/>
            <person name="Kapustin Y."/>
            <person name="Kiryutin B."/>
            <person name="Kitts P."/>
            <person name="Maglott D."/>
            <person name="Pruitt K."/>
            <person name="Sapojnikov V."/>
            <person name="Souvorov A."/>
            <person name="Mackey A.J."/>
            <person name="Waterhouse R.M."/>
            <person name="Wyder S."/>
            <person name="Zdobnov E.M."/>
            <person name="Zdobnov E.M."/>
            <person name="Wyder S."/>
            <person name="Kriventseva E.V."/>
            <person name="Kadowaki T."/>
            <person name="Bork P."/>
            <person name="Aranda M."/>
            <person name="Bao R."/>
            <person name="Beermann A."/>
            <person name="Berns N."/>
            <person name="Bolognesi R."/>
            <person name="Bonneton F."/>
            <person name="Bopp D."/>
            <person name="Brown S.J."/>
            <person name="Bucher G."/>
            <person name="Butts T."/>
            <person name="Chaumot A."/>
            <person name="Denell R.E."/>
            <person name="Ferrier D.E."/>
            <person name="Friedrich M."/>
            <person name="Gordon C.M."/>
            <person name="Jindra M."/>
            <person name="Klingler M."/>
            <person name="Lan Q."/>
            <person name="Lattorff H.M."/>
            <person name="Laudet V."/>
            <person name="von Levetsow C."/>
            <person name="Liu Z."/>
            <person name="Lutz R."/>
            <person name="Lynch J.A."/>
            <person name="da Fonseca R.N."/>
            <person name="Posnien N."/>
            <person name="Reuter R."/>
            <person name="Roth S."/>
            <person name="Savard J."/>
            <person name="Schinko J.B."/>
            <person name="Schmitt C."/>
            <person name="Schoppmeier M."/>
            <person name="Schroder R."/>
            <person name="Shippy T.D."/>
            <person name="Simonnet F."/>
            <person name="Marques-Souza H."/>
            <person name="Tautz D."/>
            <person name="Tomoyasu Y."/>
            <person name="Trauner J."/>
            <person name="Van der Zee M."/>
            <person name="Vervoort M."/>
            <person name="Wittkopp N."/>
            <person name="Wimmer E.A."/>
            <person name="Yang X."/>
            <person name="Jones A.K."/>
            <person name="Sattelle D.B."/>
            <person name="Ebert P.R."/>
            <person name="Nelson D."/>
            <person name="Scott J.G."/>
            <person name="Beeman R.W."/>
            <person name="Muthukrishnan S."/>
            <person name="Kramer K.J."/>
            <person name="Arakane Y."/>
            <person name="Beeman R.W."/>
            <person name="Zhu Q."/>
            <person name="Hogenkamp D."/>
            <person name="Dixit R."/>
            <person name="Oppert B."/>
            <person name="Jiang H."/>
            <person name="Zou Z."/>
            <person name="Marshall J."/>
            <person name="Elpidina E."/>
            <person name="Vinokurov K."/>
            <person name="Oppert C."/>
            <person name="Zou Z."/>
            <person name="Evans J."/>
            <person name="Lu Z."/>
            <person name="Zhao P."/>
            <person name="Sumathipala N."/>
            <person name="Altincicek B."/>
            <person name="Vilcinskas A."/>
            <person name="Williams M."/>
            <person name="Hultmark D."/>
            <person name="Hetru C."/>
            <person name="Jiang H."/>
            <person name="Grimmelikhuijzen C.J."/>
            <person name="Hauser F."/>
            <person name="Cazzamali G."/>
            <person name="Williamson M."/>
            <person name="Park Y."/>
            <person name="Li B."/>
            <person name="Tanaka Y."/>
            <person name="Predel R."/>
            <person name="Neupert S."/>
            <person name="Schachtner J."/>
            <person name="Verleyen P."/>
            <person name="Raible F."/>
            <person name="Bork P."/>
            <person name="Friedrich M."/>
            <person name="Walden K.K."/>
            <person name="Robertson H.M."/>
            <person name="Angeli S."/>
            <person name="Foret S."/>
            <person name="Bucher G."/>
            <person name="Schuetz S."/>
            <person name="Maleszka R."/>
            <person name="Wimmer E.A."/>
            <person name="Beeman R.W."/>
            <person name="Lorenzen M."/>
            <person name="Tomoyasu Y."/>
            <person name="Miller S.C."/>
            <person name="Grossmann D."/>
            <person name="Bucher G."/>
        </authorList>
    </citation>
    <scope>NUCLEOTIDE SEQUENCE [LARGE SCALE GENOMIC DNA]</scope>
    <source>
        <strain evidence="1 2">Georgia GA2</strain>
    </source>
</reference>
<dbReference type="HOGENOM" id="CLU_3089863_0_0_1"/>
<reference evidence="1 2" key="2">
    <citation type="journal article" date="2010" name="Nucleic Acids Res.">
        <title>BeetleBase in 2010: revisions to provide comprehensive genomic information for Tribolium castaneum.</title>
        <authorList>
            <person name="Kim H.S."/>
            <person name="Murphy T."/>
            <person name="Xia J."/>
            <person name="Caragea D."/>
            <person name="Park Y."/>
            <person name="Beeman R.W."/>
            <person name="Lorenzen M.D."/>
            <person name="Butcher S."/>
            <person name="Manak J.R."/>
            <person name="Brown S.J."/>
        </authorList>
    </citation>
    <scope>GENOME REANNOTATION</scope>
    <source>
        <strain evidence="1 2">Georgia GA2</strain>
    </source>
</reference>
<gene>
    <name evidence="1" type="primary">GLEAN_04529</name>
    <name evidence="1" type="ORF">TcasGA2_TC004529</name>
</gene>
<dbReference type="Proteomes" id="UP000007266">
    <property type="component" value="Linkage group 2"/>
</dbReference>
<dbReference type="AlphaFoldDB" id="D6WBJ4"/>
<name>D6WBJ4_TRICA</name>
<keyword evidence="2" id="KW-1185">Reference proteome</keyword>